<evidence type="ECO:0000313" key="3">
    <source>
        <dbReference type="Proteomes" id="UP000335636"/>
    </source>
</evidence>
<feature type="region of interest" description="Disordered" evidence="1">
    <location>
        <begin position="1"/>
        <end position="20"/>
    </location>
</feature>
<dbReference type="Proteomes" id="UP000335636">
    <property type="component" value="Unassembled WGS sequence"/>
</dbReference>
<evidence type="ECO:0000313" key="2">
    <source>
        <dbReference type="EMBL" id="VTJ86005.1"/>
    </source>
</evidence>
<comment type="caution">
    <text evidence="2">The sequence shown here is derived from an EMBL/GenBank/DDBJ whole genome shotgun (WGS) entry which is preliminary data.</text>
</comment>
<feature type="non-terminal residue" evidence="2">
    <location>
        <position position="102"/>
    </location>
</feature>
<accession>A0A5E4CW85</accession>
<keyword evidence="3" id="KW-1185">Reference proteome</keyword>
<evidence type="ECO:0000256" key="1">
    <source>
        <dbReference type="SAM" id="MobiDB-lite"/>
    </source>
</evidence>
<dbReference type="EMBL" id="CABDUW010002237">
    <property type="protein sequence ID" value="VTJ86005.1"/>
    <property type="molecule type" value="Genomic_DNA"/>
</dbReference>
<name>A0A5E4CW85_MARMO</name>
<feature type="region of interest" description="Disordered" evidence="1">
    <location>
        <begin position="33"/>
        <end position="86"/>
    </location>
</feature>
<organism evidence="2 3">
    <name type="scientific">Marmota monax</name>
    <name type="common">Woodchuck</name>
    <dbReference type="NCBI Taxonomy" id="9995"/>
    <lineage>
        <taxon>Eukaryota</taxon>
        <taxon>Metazoa</taxon>
        <taxon>Chordata</taxon>
        <taxon>Craniata</taxon>
        <taxon>Vertebrata</taxon>
        <taxon>Euteleostomi</taxon>
        <taxon>Mammalia</taxon>
        <taxon>Eutheria</taxon>
        <taxon>Euarchontoglires</taxon>
        <taxon>Glires</taxon>
        <taxon>Rodentia</taxon>
        <taxon>Sciuromorpha</taxon>
        <taxon>Sciuridae</taxon>
        <taxon>Xerinae</taxon>
        <taxon>Marmotini</taxon>
        <taxon>Marmota</taxon>
    </lineage>
</organism>
<gene>
    <name evidence="2" type="ORF">MONAX_5E047177</name>
</gene>
<reference evidence="2" key="1">
    <citation type="submission" date="2019-04" db="EMBL/GenBank/DDBJ databases">
        <authorList>
            <person name="Alioto T."/>
            <person name="Alioto T."/>
        </authorList>
    </citation>
    <scope>NUCLEOTIDE SEQUENCE [LARGE SCALE GENOMIC DNA]</scope>
</reference>
<feature type="non-terminal residue" evidence="2">
    <location>
        <position position="1"/>
    </location>
</feature>
<sequence>ERFVSPAPNPTSTPSPRRPILYAHPRLCSAVRCPSAHGGDSSQASGSSSYSRCSPAQSTAQDRRSKHNWVSFGGLPGSSPDNHRTDWLRTSCFTVSAETRGP</sequence>
<proteinExistence type="predicted"/>
<feature type="compositionally biased region" description="Pro residues" evidence="1">
    <location>
        <begin position="7"/>
        <end position="17"/>
    </location>
</feature>
<protein>
    <submittedName>
        <fullName evidence="2">Uncharacterized protein</fullName>
    </submittedName>
</protein>
<dbReference type="AlphaFoldDB" id="A0A5E4CW85"/>
<feature type="compositionally biased region" description="Low complexity" evidence="1">
    <location>
        <begin position="35"/>
        <end position="56"/>
    </location>
</feature>